<reference evidence="2 3" key="1">
    <citation type="journal article" date="2008" name="Int. J. Syst. Evol. Microbiol.">
        <title>Tessaracoccus flavescens sp. nov., isolated from marine sediment.</title>
        <authorList>
            <person name="Lee D.W."/>
            <person name="Lee S.D."/>
        </authorList>
    </citation>
    <scope>NUCLEOTIDE SEQUENCE [LARGE SCALE GENOMIC DNA]</scope>
    <source>
        <strain evidence="2 3">SST-39T</strain>
    </source>
</reference>
<evidence type="ECO:0008006" key="4">
    <source>
        <dbReference type="Google" id="ProtNLM"/>
    </source>
</evidence>
<gene>
    <name evidence="2" type="ORF">BW733_12110</name>
</gene>
<dbReference type="Proteomes" id="UP000188235">
    <property type="component" value="Chromosome"/>
</dbReference>
<feature type="transmembrane region" description="Helical" evidence="1">
    <location>
        <begin position="20"/>
        <end position="39"/>
    </location>
</feature>
<dbReference type="RefSeq" id="WP_161490221.1">
    <property type="nucleotide sequence ID" value="NZ_CP019607.1"/>
</dbReference>
<keyword evidence="1" id="KW-0472">Membrane</keyword>
<organism evidence="2 3">
    <name type="scientific">Tessaracoccus flavescens</name>
    <dbReference type="NCBI Taxonomy" id="399497"/>
    <lineage>
        <taxon>Bacteria</taxon>
        <taxon>Bacillati</taxon>
        <taxon>Actinomycetota</taxon>
        <taxon>Actinomycetes</taxon>
        <taxon>Propionibacteriales</taxon>
        <taxon>Propionibacteriaceae</taxon>
        <taxon>Tessaracoccus</taxon>
    </lineage>
</organism>
<dbReference type="STRING" id="399497.BW733_12110"/>
<name>A0A1Q2CZB4_9ACTN</name>
<evidence type="ECO:0000256" key="1">
    <source>
        <dbReference type="SAM" id="Phobius"/>
    </source>
</evidence>
<dbReference type="Pfam" id="PF14155">
    <property type="entry name" value="DUF4307"/>
    <property type="match status" value="1"/>
</dbReference>
<sequence>MTDDEARIKARYPKRSALDYVLGIGALVAVVGAIAMVLIDGLDRANPPVAAMVRGFEVVSPQEAVAEVVVQRKDPATPVECSLYAQAKSYERVAEHTFTVDPGTEVLTVVHVDLKTIKEATTISMEEPACRVLD</sequence>
<dbReference type="AlphaFoldDB" id="A0A1Q2CZB4"/>
<protein>
    <recommendedName>
        <fullName evidence="4">DUF4307 domain-containing protein</fullName>
    </recommendedName>
</protein>
<keyword evidence="3" id="KW-1185">Reference proteome</keyword>
<dbReference type="KEGG" id="tfa:BW733_12110"/>
<dbReference type="EMBL" id="CP019607">
    <property type="protein sequence ID" value="AQP51448.1"/>
    <property type="molecule type" value="Genomic_DNA"/>
</dbReference>
<dbReference type="InterPro" id="IPR025443">
    <property type="entry name" value="DUF4307"/>
</dbReference>
<keyword evidence="1" id="KW-0812">Transmembrane</keyword>
<proteinExistence type="predicted"/>
<keyword evidence="1" id="KW-1133">Transmembrane helix</keyword>
<evidence type="ECO:0000313" key="3">
    <source>
        <dbReference type="Proteomes" id="UP000188235"/>
    </source>
</evidence>
<accession>A0A1Q2CZB4</accession>
<evidence type="ECO:0000313" key="2">
    <source>
        <dbReference type="EMBL" id="AQP51448.1"/>
    </source>
</evidence>